<dbReference type="Proteomes" id="UP000000689">
    <property type="component" value="Chromosome 1"/>
</dbReference>
<gene>
    <name evidence="3" type="primary">NDAI0A01110</name>
    <name evidence="3" type="ordered locus">NDAI_0A01110</name>
</gene>
<dbReference type="GO" id="GO:0004402">
    <property type="term" value="F:histone acetyltransferase activity"/>
    <property type="evidence" value="ECO:0007669"/>
    <property type="project" value="EnsemblFungi"/>
</dbReference>
<organism evidence="3 4">
    <name type="scientific">Naumovozyma dairenensis (strain ATCC 10597 / BCRC 20456 / CBS 421 / NBRC 0211 / NRRL Y-12639)</name>
    <name type="common">Saccharomyces dairenensis</name>
    <dbReference type="NCBI Taxonomy" id="1071378"/>
    <lineage>
        <taxon>Eukaryota</taxon>
        <taxon>Fungi</taxon>
        <taxon>Dikarya</taxon>
        <taxon>Ascomycota</taxon>
        <taxon>Saccharomycotina</taxon>
        <taxon>Saccharomycetes</taxon>
        <taxon>Saccharomycetales</taxon>
        <taxon>Saccharomycetaceae</taxon>
        <taxon>Naumovozyma</taxon>
    </lineage>
</organism>
<dbReference type="OMA" id="NIRNHRR"/>
<dbReference type="OrthoDB" id="1938992at2759"/>
<evidence type="ECO:0000256" key="1">
    <source>
        <dbReference type="SAM" id="MobiDB-lite"/>
    </source>
</evidence>
<sequence length="526" mass="60273">MALAEEEGREGIIIETNRKEPQRVSRSRSLRSFKNTGKNDDSIDDLFDFDSDEFEINPTRKLSLLQHVTGMNHKKIIKKSRLQQRVSMSEESSEPTVDREEADPLLHQQRLEGKEQKQRRGKKSASLITAVETKKKITQMILTIEKHTINIPKRASEENINDVLPDSLYTNFHKRMLRHENRMIDQDIIQSENEAERLTLINEKLDMIMWPTILQKVTKINDPTDDDEMTRKRAQTKECIESMLEKFHSMKRRSNGLTGIQKGGKGKKINPFRNWNKIYSKIDRTLLYPEYHSSSDEDEDAMDIDTVRAHRRALREGQCGGSIIVTLNPSIRFAIVAEPLRKPYVVKASPKEKKRWKQQIKNPRPFSYHPELLGQIAVPVRKVKIPFTLSSLPNEDASMSELVEKAKYGEDFSSIPTVASKPGNSNSETIKMDTPIAAPPKVPPTFDISEFAAPKLEEPQSQKLEHTNKTEGRKKKEANMSKLNSFPTSPINKLQVNTASSEKSILAAKKYKENLNPVVLFPKWIP</sequence>
<dbReference type="GeneID" id="11493760"/>
<feature type="compositionally biased region" description="Basic and acidic residues" evidence="1">
    <location>
        <begin position="455"/>
        <end position="471"/>
    </location>
</feature>
<proteinExistence type="predicted"/>
<dbReference type="AlphaFoldDB" id="G0W381"/>
<dbReference type="GO" id="GO:0033255">
    <property type="term" value="C:SAS acetyltransferase complex"/>
    <property type="evidence" value="ECO:0007669"/>
    <property type="project" value="EnsemblFungi"/>
</dbReference>
<dbReference type="STRING" id="1071378.G0W381"/>
<feature type="region of interest" description="Disordered" evidence="1">
    <location>
        <begin position="1"/>
        <end position="41"/>
    </location>
</feature>
<dbReference type="KEGG" id="ndi:NDAI_0A01110"/>
<evidence type="ECO:0000313" key="4">
    <source>
        <dbReference type="Proteomes" id="UP000000689"/>
    </source>
</evidence>
<evidence type="ECO:0000259" key="2">
    <source>
        <dbReference type="Pfam" id="PF15460"/>
    </source>
</evidence>
<protein>
    <recommendedName>
        <fullName evidence="2">Something about silencing protein 4 domain-containing protein</fullName>
    </recommendedName>
</protein>
<evidence type="ECO:0000313" key="3">
    <source>
        <dbReference type="EMBL" id="CCD22269.1"/>
    </source>
</evidence>
<accession>G0W381</accession>
<feature type="compositionally biased region" description="Basic and acidic residues" evidence="1">
    <location>
        <begin position="9"/>
        <end position="23"/>
    </location>
</feature>
<feature type="domain" description="Something about silencing protein 4" evidence="2">
    <location>
        <begin position="162"/>
        <end position="256"/>
    </location>
</feature>
<dbReference type="GO" id="GO:0000785">
    <property type="term" value="C:chromatin"/>
    <property type="evidence" value="ECO:0007669"/>
    <property type="project" value="EnsemblFungi"/>
</dbReference>
<dbReference type="Pfam" id="PF15460">
    <property type="entry name" value="SAS4"/>
    <property type="match status" value="1"/>
</dbReference>
<dbReference type="GO" id="GO:0031509">
    <property type="term" value="P:subtelomeric heterochromatin formation"/>
    <property type="evidence" value="ECO:0007669"/>
    <property type="project" value="EnsemblFungi"/>
</dbReference>
<keyword evidence="4" id="KW-1185">Reference proteome</keyword>
<feature type="region of interest" description="Disordered" evidence="1">
    <location>
        <begin position="79"/>
        <end position="104"/>
    </location>
</feature>
<reference evidence="3 4" key="1">
    <citation type="journal article" date="2011" name="Proc. Natl. Acad. Sci. U.S.A.">
        <title>Evolutionary erosion of yeast sex chromosomes by mating-type switching accidents.</title>
        <authorList>
            <person name="Gordon J.L."/>
            <person name="Armisen D."/>
            <person name="Proux-Wera E."/>
            <person name="Oheigeartaigh S.S."/>
            <person name="Byrne K.P."/>
            <person name="Wolfe K.H."/>
        </authorList>
    </citation>
    <scope>NUCLEOTIDE SEQUENCE [LARGE SCALE GENOMIC DNA]</scope>
    <source>
        <strain evidence="4">ATCC 10597 / BCRC 20456 / CBS 421 / NBRC 0211 / NRRL Y-12639</strain>
    </source>
</reference>
<name>G0W381_NAUDC</name>
<dbReference type="InterPro" id="IPR038988">
    <property type="entry name" value="Sas4"/>
</dbReference>
<dbReference type="eggNOG" id="ENOG502RYH0">
    <property type="taxonomic scope" value="Eukaryota"/>
</dbReference>
<dbReference type="GO" id="GO:0000781">
    <property type="term" value="C:chromosome, telomeric region"/>
    <property type="evidence" value="ECO:0007669"/>
    <property type="project" value="GOC"/>
</dbReference>
<dbReference type="EMBL" id="HE580267">
    <property type="protein sequence ID" value="CCD22269.1"/>
    <property type="molecule type" value="Genomic_DNA"/>
</dbReference>
<dbReference type="RefSeq" id="XP_003667512.1">
    <property type="nucleotide sequence ID" value="XM_003667464.1"/>
</dbReference>
<dbReference type="PANTHER" id="PTHR38422">
    <property type="entry name" value="SOMETHING ABOUT SILENCING PROTEIN 4"/>
    <property type="match status" value="1"/>
</dbReference>
<dbReference type="HOGENOM" id="CLU_035634_0_0_1"/>
<dbReference type="PANTHER" id="PTHR38422:SF1">
    <property type="entry name" value="SOMETHING ABOUT SILENCING PROTEIN 4"/>
    <property type="match status" value="1"/>
</dbReference>
<dbReference type="InterPro" id="IPR029184">
    <property type="entry name" value="Sas4_dom"/>
</dbReference>
<feature type="region of interest" description="Disordered" evidence="1">
    <location>
        <begin position="454"/>
        <end position="489"/>
    </location>
</feature>